<dbReference type="EMBL" id="JAPWHU010000001">
    <property type="protein sequence ID" value="MCZ4632475.1"/>
    <property type="molecule type" value="Genomic_DNA"/>
</dbReference>
<organism evidence="2 3">
    <name type="scientific">Streptomyces rubrogriseus</name>
    <dbReference type="NCBI Taxonomy" id="194673"/>
    <lineage>
        <taxon>Bacteria</taxon>
        <taxon>Bacillati</taxon>
        <taxon>Actinomycetota</taxon>
        <taxon>Actinomycetes</taxon>
        <taxon>Kitasatosporales</taxon>
        <taxon>Streptomycetaceae</taxon>
        <taxon>Streptomyces</taxon>
        <taxon>Streptomyces violaceoruber group</taxon>
    </lineage>
</organism>
<evidence type="ECO:0000256" key="1">
    <source>
        <dbReference type="SAM" id="MobiDB-lite"/>
    </source>
</evidence>
<reference evidence="2 3" key="1">
    <citation type="submission" date="2022-12" db="EMBL/GenBank/DDBJ databases">
        <authorList>
            <person name="Abashina T."/>
            <person name="Solyanikova I."/>
            <person name="Delegan Y."/>
        </authorList>
    </citation>
    <scope>NUCLEOTIDE SEQUENCE [LARGE SCALE GENOMIC DNA]</scope>
    <source>
        <strain evidence="2 3">IPS92ro</strain>
    </source>
</reference>
<name>A0ABT4NU96_9ACTN</name>
<evidence type="ECO:0000313" key="3">
    <source>
        <dbReference type="Proteomes" id="UP001301132"/>
    </source>
</evidence>
<dbReference type="RefSeq" id="WP_191849867.1">
    <property type="nucleotide sequence ID" value="NZ_JAPWHU010000001.1"/>
</dbReference>
<comment type="caution">
    <text evidence="2">The sequence shown here is derived from an EMBL/GenBank/DDBJ whole genome shotgun (WGS) entry which is preliminary data.</text>
</comment>
<accession>A0ABT4NU96</accession>
<dbReference type="Proteomes" id="UP001301132">
    <property type="component" value="Unassembled WGS sequence"/>
</dbReference>
<evidence type="ECO:0000313" key="2">
    <source>
        <dbReference type="EMBL" id="MCZ4632475.1"/>
    </source>
</evidence>
<sequence>MTPTSATLTRPAPVPVTIGLRPPTEATGTLPVPISTPPVPEGTFQIIGDLDVDVAESAGCSCSAGDDQPY</sequence>
<keyword evidence="3" id="KW-1185">Reference proteome</keyword>
<gene>
    <name evidence="2" type="ORF">O3S69_00155</name>
</gene>
<protein>
    <submittedName>
        <fullName evidence="2">Uncharacterized protein</fullName>
    </submittedName>
</protein>
<proteinExistence type="predicted"/>
<feature type="region of interest" description="Disordered" evidence="1">
    <location>
        <begin position="1"/>
        <end position="37"/>
    </location>
</feature>